<dbReference type="Pfam" id="PF00176">
    <property type="entry name" value="SNF2-rel_dom"/>
    <property type="match status" value="1"/>
</dbReference>
<keyword evidence="5" id="KW-1185">Reference proteome</keyword>
<organism evidence="4 5">
    <name type="scientific">Angomonas deanei</name>
    <dbReference type="NCBI Taxonomy" id="59799"/>
    <lineage>
        <taxon>Eukaryota</taxon>
        <taxon>Discoba</taxon>
        <taxon>Euglenozoa</taxon>
        <taxon>Kinetoplastea</taxon>
        <taxon>Metakinetoplastina</taxon>
        <taxon>Trypanosomatida</taxon>
        <taxon>Trypanosomatidae</taxon>
        <taxon>Strigomonadinae</taxon>
        <taxon>Angomonas</taxon>
    </lineage>
</organism>
<dbReference type="GO" id="GO:0005524">
    <property type="term" value="F:ATP binding"/>
    <property type="evidence" value="ECO:0007669"/>
    <property type="project" value="InterPro"/>
</dbReference>
<keyword evidence="4" id="KW-0347">Helicase</keyword>
<evidence type="ECO:0000313" key="5">
    <source>
        <dbReference type="Proteomes" id="UP000515908"/>
    </source>
</evidence>
<dbReference type="SMART" id="SM00487">
    <property type="entry name" value="DEXDc"/>
    <property type="match status" value="1"/>
</dbReference>
<evidence type="ECO:0000313" key="4">
    <source>
        <dbReference type="EMBL" id="CAD2213560.1"/>
    </source>
</evidence>
<gene>
    <name evidence="4" type="ORF">ADEAN_000100300</name>
</gene>
<dbReference type="CDD" id="cd18793">
    <property type="entry name" value="SF2_C_SNF"/>
    <property type="match status" value="1"/>
</dbReference>
<dbReference type="Gene3D" id="3.40.50.10810">
    <property type="entry name" value="Tandem AAA-ATPase domain"/>
    <property type="match status" value="1"/>
</dbReference>
<evidence type="ECO:0000256" key="1">
    <source>
        <dbReference type="ARBA" id="ARBA00022801"/>
    </source>
</evidence>
<dbReference type="SUPFAM" id="SSF52540">
    <property type="entry name" value="P-loop containing nucleoside triphosphate hydrolases"/>
    <property type="match status" value="2"/>
</dbReference>
<dbReference type="InterPro" id="IPR049730">
    <property type="entry name" value="SNF2/RAD54-like_C"/>
</dbReference>
<protein>
    <submittedName>
        <fullName evidence="4">SNF2 family N-terminal domain/Type III restriction enzyme, res subunit/Helicase conserved C-terminal domain containing protein, putative</fullName>
    </submittedName>
</protein>
<dbReference type="AlphaFoldDB" id="A0A7G2C1G3"/>
<dbReference type="InterPro" id="IPR038718">
    <property type="entry name" value="SNF2-like_sf"/>
</dbReference>
<proteinExistence type="predicted"/>
<dbReference type="InterPro" id="IPR000330">
    <property type="entry name" value="SNF2_N"/>
</dbReference>
<dbReference type="PANTHER" id="PTHR10799">
    <property type="entry name" value="SNF2/RAD54 HELICASE FAMILY"/>
    <property type="match status" value="1"/>
</dbReference>
<dbReference type="EMBL" id="LR877146">
    <property type="protein sequence ID" value="CAD2213560.1"/>
    <property type="molecule type" value="Genomic_DNA"/>
</dbReference>
<dbReference type="Pfam" id="PF00271">
    <property type="entry name" value="Helicase_C"/>
    <property type="match status" value="2"/>
</dbReference>
<dbReference type="GO" id="GO:0016787">
    <property type="term" value="F:hydrolase activity"/>
    <property type="evidence" value="ECO:0007669"/>
    <property type="project" value="UniProtKB-KW"/>
</dbReference>
<dbReference type="PROSITE" id="PS51192">
    <property type="entry name" value="HELICASE_ATP_BIND_1"/>
    <property type="match status" value="1"/>
</dbReference>
<dbReference type="Gene3D" id="3.40.50.300">
    <property type="entry name" value="P-loop containing nucleotide triphosphate hydrolases"/>
    <property type="match status" value="2"/>
</dbReference>
<dbReference type="SMART" id="SM00490">
    <property type="entry name" value="HELICc"/>
    <property type="match status" value="1"/>
</dbReference>
<feature type="domain" description="Helicase ATP-binding" evidence="2">
    <location>
        <begin position="74"/>
        <end position="266"/>
    </location>
</feature>
<keyword evidence="1" id="KW-0378">Hydrolase</keyword>
<dbReference type="InterPro" id="IPR001650">
    <property type="entry name" value="Helicase_C-like"/>
</dbReference>
<keyword evidence="4" id="KW-0547">Nucleotide-binding</keyword>
<keyword evidence="4" id="KW-0067">ATP-binding</keyword>
<name>A0A7G2C1G3_9TRYP</name>
<feature type="domain" description="Helicase C-terminal" evidence="3">
    <location>
        <begin position="410"/>
        <end position="632"/>
    </location>
</feature>
<dbReference type="Proteomes" id="UP000515908">
    <property type="component" value="Chromosome 02"/>
</dbReference>
<dbReference type="InterPro" id="IPR014001">
    <property type="entry name" value="Helicase_ATP-bd"/>
</dbReference>
<sequence length="696" mass="78902">MHQWGNFLKRIEATRVTTSHIQKELECDVRQQSDTAYFHNTSTEEGEFFFPDGRHDSTPRTLFPYQKEGVRWLLALHRRQLNGIVADEMGLGKTVQLCAFFSALARRGVFGTHLVCVPLSTVHNWASELKRWCPSFTVVEYSGDAGCRSTLRRRIRQRHRRAFERAGEINRLWEEGVKSVSRIASMLGGVVLCSYEMLLADKGCLAKVLHWDTIVVDEAHRLKNMHCKLIHSLKKAECRMRLILTGTPIQNNVRELWSLLEYIAPRFFVFDAHADAIEDLVKRHTACGKRPREEEVQKLQDDDTELHVIMQTLQSALSPFVLRRTKQSVGLALPPKVDLVVPTSLTPLQQNCYSTVASSSAYANGRLSHLRKCAIHPFLCKDWWNKASEDMENPRQALDEFLRYSSKFQFIDALLPSLHQKGNRVLVFSQMTSVLDLLEHYLALKCAAEGKEQLYSFVRLDGTTKVEERVERIATFQRENGSNGGKAFQAVSTHYNYENGIEGDNIVFVNAEAEEPPALQTRDVNSLLNLENMEAKRKRATIEKEPFLFLISTRAGGSGLNLTAADTVLLIDADFNPHNDRQAVDRCHRIGQRKPVVVYRPVCAGTVEEGQLDTIRRKLKLEESLLKTTKLKGEFGDGSFETTLAQYGEAKLVYTVSRKVHHTPLSAGGSLTDFTNTHRFVLCDATIDAITSREVN</sequence>
<dbReference type="VEuPathDB" id="TriTrypDB:ADEAN_000100300"/>
<dbReference type="InterPro" id="IPR027417">
    <property type="entry name" value="P-loop_NTPase"/>
</dbReference>
<dbReference type="PROSITE" id="PS51194">
    <property type="entry name" value="HELICASE_CTER"/>
    <property type="match status" value="1"/>
</dbReference>
<reference evidence="4 5" key="1">
    <citation type="submission" date="2020-08" db="EMBL/GenBank/DDBJ databases">
        <authorList>
            <person name="Newling K."/>
            <person name="Davey J."/>
            <person name="Forrester S."/>
        </authorList>
    </citation>
    <scope>NUCLEOTIDE SEQUENCE [LARGE SCALE GENOMIC DNA]</scope>
    <source>
        <strain evidence="5">Crithidia deanei Carvalho (ATCC PRA-265)</strain>
    </source>
</reference>
<evidence type="ECO:0000259" key="2">
    <source>
        <dbReference type="PROSITE" id="PS51192"/>
    </source>
</evidence>
<evidence type="ECO:0000259" key="3">
    <source>
        <dbReference type="PROSITE" id="PS51194"/>
    </source>
</evidence>
<dbReference type="GO" id="GO:0004386">
    <property type="term" value="F:helicase activity"/>
    <property type="evidence" value="ECO:0007669"/>
    <property type="project" value="UniProtKB-KW"/>
</dbReference>
<accession>A0A7G2C1G3</accession>